<accession>A0AAW0CS77</accession>
<dbReference type="AlphaFoldDB" id="A0AAW0CS77"/>
<sequence length="163" mass="18484">MDSHAQLFYALKKDPVRLIVNQQHPELVVVLSDAKEGTAVGVEKRHSPSTNQEKWNIHPVSSAVDQHESRFYIQNKSTGTYANVENKSFDVNQEVVGSSEKVAWFIKQSQREGLISAYHISHNENGLFWSLENSSSNSKEPNWVIKLSNDKDSGKCDWLLKSE</sequence>
<dbReference type="InterPro" id="IPR000772">
    <property type="entry name" value="Ricin_B_lectin"/>
</dbReference>
<organism evidence="2 3">
    <name type="scientific">Paramarasmius palmivorus</name>
    <dbReference type="NCBI Taxonomy" id="297713"/>
    <lineage>
        <taxon>Eukaryota</taxon>
        <taxon>Fungi</taxon>
        <taxon>Dikarya</taxon>
        <taxon>Basidiomycota</taxon>
        <taxon>Agaricomycotina</taxon>
        <taxon>Agaricomycetes</taxon>
        <taxon>Agaricomycetidae</taxon>
        <taxon>Agaricales</taxon>
        <taxon>Marasmiineae</taxon>
        <taxon>Marasmiaceae</taxon>
        <taxon>Paramarasmius</taxon>
    </lineage>
</organism>
<protein>
    <recommendedName>
        <fullName evidence="1">Ricin B lectin domain-containing protein</fullName>
    </recommendedName>
</protein>
<reference evidence="2 3" key="1">
    <citation type="submission" date="2024-01" db="EMBL/GenBank/DDBJ databases">
        <title>A draft genome for a cacao thread blight-causing isolate of Paramarasmius palmivorus.</title>
        <authorList>
            <person name="Baruah I.K."/>
            <person name="Bukari Y."/>
            <person name="Amoako-Attah I."/>
            <person name="Meinhardt L.W."/>
            <person name="Bailey B.A."/>
            <person name="Cohen S.P."/>
        </authorList>
    </citation>
    <scope>NUCLEOTIDE SEQUENCE [LARGE SCALE GENOMIC DNA]</scope>
    <source>
        <strain evidence="2 3">GH-12</strain>
    </source>
</reference>
<proteinExistence type="predicted"/>
<keyword evidence="3" id="KW-1185">Reference proteome</keyword>
<gene>
    <name evidence="2" type="ORF">VNI00_009117</name>
</gene>
<evidence type="ECO:0000313" key="3">
    <source>
        <dbReference type="Proteomes" id="UP001383192"/>
    </source>
</evidence>
<dbReference type="EMBL" id="JAYKXP010000032">
    <property type="protein sequence ID" value="KAK7041828.1"/>
    <property type="molecule type" value="Genomic_DNA"/>
</dbReference>
<comment type="caution">
    <text evidence="2">The sequence shown here is derived from an EMBL/GenBank/DDBJ whole genome shotgun (WGS) entry which is preliminary data.</text>
</comment>
<dbReference type="Pfam" id="PF14200">
    <property type="entry name" value="RicinB_lectin_2"/>
    <property type="match status" value="1"/>
</dbReference>
<evidence type="ECO:0000313" key="2">
    <source>
        <dbReference type="EMBL" id="KAK7041828.1"/>
    </source>
</evidence>
<name>A0AAW0CS77_9AGAR</name>
<evidence type="ECO:0000259" key="1">
    <source>
        <dbReference type="Pfam" id="PF14200"/>
    </source>
</evidence>
<feature type="domain" description="Ricin B lectin" evidence="1">
    <location>
        <begin position="53"/>
        <end position="137"/>
    </location>
</feature>
<dbReference type="Proteomes" id="UP001383192">
    <property type="component" value="Unassembled WGS sequence"/>
</dbReference>
<dbReference type="Gene3D" id="2.80.10.50">
    <property type="match status" value="1"/>
</dbReference>